<dbReference type="SUPFAM" id="SSF53098">
    <property type="entry name" value="Ribonuclease H-like"/>
    <property type="match status" value="1"/>
</dbReference>
<feature type="signal peptide" evidence="2">
    <location>
        <begin position="1"/>
        <end position="19"/>
    </location>
</feature>
<gene>
    <name evidence="3" type="ORF">GGX14DRAFT_405928</name>
</gene>
<evidence type="ECO:0000256" key="1">
    <source>
        <dbReference type="SAM" id="MobiDB-lite"/>
    </source>
</evidence>
<feature type="chain" id="PRO_5042038231" description="DUF659 domain-containing protein" evidence="2">
    <location>
        <begin position="20"/>
        <end position="1107"/>
    </location>
</feature>
<proteinExistence type="predicted"/>
<sequence>MLCIKLLLLLLPLEQPSDTINKLLGFAPDSEWTESIGEEGSVNRSIEGAIWGFGTRDGDGIFNITTRGPAIQALADVLKYWLEKYPTSALLNQWLKNATDSAAAVIVHHNKPLPSLSDKIDDTRSGVTLKLSGNKRKDREADTEEQSAPAKKKPGPQSNTLLDRLSSQLTDDKKRTSNKSYWICRAEGCAHRREGRRVSADVLTHALRCDLLRKQYPEARREAEEHQAKFALSAEFEEADSKKASEQRPVGRPKKLNGVEMGQQPLDLTSFRDAGKKKTKEQLEEWQKKADFLLMMLICKCGLVPNLIDSDDWRAFVKHLNPAYVATGSKKFTQVYIPREAALVKQRTTLALQNYRDLTYTTDGTGIRRGDQFYTSHACTPSRDVYFLGGHFGTKESHNAEWIKSGVLEQMKDVGTELWAAIGSDSTNVTLAARRAVVAEAPAVLDLCDVVHFVQHIIGDINELPEFEKASMMQNLKPLIRHFSKSGKSKALLRDSGKGMADDGSNIPVHMLAKIGKTRFATHFLAVTTVSPVTHNIQALVQEEKIKIKVRFISYLSPALQDLFANRASVRLLEFIRDMLSYETIVAPLARSLWSLEATTANASDAFVFWLALAHTLNSIFEKKEKDTGISAKLAKRVRAVFNTRYNQFFTHNEVYFVAFCIDPRSFHITAPSYPNAEFLRDRSDEEHPQGVAAHILYPHAFFRVKELLKTVLKALLQQHASHDSGTCRCHPIFKTQSPLEIADAPRLQLEAFWLGEPPFHAPVLKDDTMEWWMNLERGNSPRSNVLAVECLFQMLAVRIFGILVNSMPDERTNSKITWYNSALRGNQQQEGLLDMISVGQWHTYHAPDATGPRRPPRRPTGAFRRLNRADIDNTKLKMRDEESEVSDSEVSDSDSSETDEEDEKELEKLSDALREKITRMKRARKKKNTKKTFRSDEVFVVDKDVRIKAPGLKGLLSTDDEAETKESGSAVESRPIAASQEVDWNCGRRALQSDFRALVNQQRNLKLPPNHVPGLPNQKQRTQHPSPDRTTKVVPAPICSPSPHVPVAGPEVCADATIAHGGLMVADGKKRGSSETHAYKQISDHTPVHLHRDIDSNHKPTLHWCL</sequence>
<feature type="region of interest" description="Disordered" evidence="1">
    <location>
        <begin position="127"/>
        <end position="162"/>
    </location>
</feature>
<comment type="caution">
    <text evidence="3">The sequence shown here is derived from an EMBL/GenBank/DDBJ whole genome shotgun (WGS) entry which is preliminary data.</text>
</comment>
<evidence type="ECO:0008006" key="5">
    <source>
        <dbReference type="Google" id="ProtNLM"/>
    </source>
</evidence>
<feature type="region of interest" description="Disordered" evidence="1">
    <location>
        <begin position="1006"/>
        <end position="1033"/>
    </location>
</feature>
<reference evidence="3" key="1">
    <citation type="submission" date="2023-03" db="EMBL/GenBank/DDBJ databases">
        <title>Massive genome expansion in bonnet fungi (Mycena s.s.) driven by repeated elements and novel gene families across ecological guilds.</title>
        <authorList>
            <consortium name="Lawrence Berkeley National Laboratory"/>
            <person name="Harder C.B."/>
            <person name="Miyauchi S."/>
            <person name="Viragh M."/>
            <person name="Kuo A."/>
            <person name="Thoen E."/>
            <person name="Andreopoulos B."/>
            <person name="Lu D."/>
            <person name="Skrede I."/>
            <person name="Drula E."/>
            <person name="Henrissat B."/>
            <person name="Morin E."/>
            <person name="Kohler A."/>
            <person name="Barry K."/>
            <person name="LaButti K."/>
            <person name="Morin E."/>
            <person name="Salamov A."/>
            <person name="Lipzen A."/>
            <person name="Mereny Z."/>
            <person name="Hegedus B."/>
            <person name="Baldrian P."/>
            <person name="Stursova M."/>
            <person name="Weitz H."/>
            <person name="Taylor A."/>
            <person name="Grigoriev I.V."/>
            <person name="Nagy L.G."/>
            <person name="Martin F."/>
            <person name="Kauserud H."/>
        </authorList>
    </citation>
    <scope>NUCLEOTIDE SEQUENCE</scope>
    <source>
        <strain evidence="3">9144</strain>
    </source>
</reference>
<feature type="compositionally biased region" description="Acidic residues" evidence="1">
    <location>
        <begin position="882"/>
        <end position="905"/>
    </location>
</feature>
<organism evidence="3 4">
    <name type="scientific">Mycena pura</name>
    <dbReference type="NCBI Taxonomy" id="153505"/>
    <lineage>
        <taxon>Eukaryota</taxon>
        <taxon>Fungi</taxon>
        <taxon>Dikarya</taxon>
        <taxon>Basidiomycota</taxon>
        <taxon>Agaricomycotina</taxon>
        <taxon>Agaricomycetes</taxon>
        <taxon>Agaricomycetidae</taxon>
        <taxon>Agaricales</taxon>
        <taxon>Marasmiineae</taxon>
        <taxon>Mycenaceae</taxon>
        <taxon>Mycena</taxon>
    </lineage>
</organism>
<dbReference type="Proteomes" id="UP001219525">
    <property type="component" value="Unassembled WGS sequence"/>
</dbReference>
<feature type="compositionally biased region" description="Basic and acidic residues" evidence="1">
    <location>
        <begin position="868"/>
        <end position="881"/>
    </location>
</feature>
<evidence type="ECO:0000313" key="4">
    <source>
        <dbReference type="Proteomes" id="UP001219525"/>
    </source>
</evidence>
<evidence type="ECO:0000313" key="3">
    <source>
        <dbReference type="EMBL" id="KAJ7192872.1"/>
    </source>
</evidence>
<feature type="region of interest" description="Disordered" evidence="1">
    <location>
        <begin position="236"/>
        <end position="258"/>
    </location>
</feature>
<keyword evidence="4" id="KW-1185">Reference proteome</keyword>
<dbReference type="AlphaFoldDB" id="A0AAD6UR85"/>
<accession>A0AAD6UR85</accession>
<dbReference type="InterPro" id="IPR012337">
    <property type="entry name" value="RNaseH-like_sf"/>
</dbReference>
<dbReference type="EMBL" id="JARJCW010000114">
    <property type="protein sequence ID" value="KAJ7192872.1"/>
    <property type="molecule type" value="Genomic_DNA"/>
</dbReference>
<evidence type="ECO:0000256" key="2">
    <source>
        <dbReference type="SAM" id="SignalP"/>
    </source>
</evidence>
<protein>
    <recommendedName>
        <fullName evidence="5">DUF659 domain-containing protein</fullName>
    </recommendedName>
</protein>
<name>A0AAD6UR85_9AGAR</name>
<keyword evidence="2" id="KW-0732">Signal</keyword>
<feature type="region of interest" description="Disordered" evidence="1">
    <location>
        <begin position="845"/>
        <end position="912"/>
    </location>
</feature>